<proteinExistence type="inferred from homology"/>
<evidence type="ECO:0000313" key="7">
    <source>
        <dbReference type="EMBL" id="KUP91416.1"/>
    </source>
</evidence>
<feature type="transmembrane region" description="Helical" evidence="6">
    <location>
        <begin position="164"/>
        <end position="183"/>
    </location>
</feature>
<comment type="caution">
    <text evidence="7">The sequence shown here is derived from an EMBL/GenBank/DDBJ whole genome shotgun (WGS) entry which is preliminary data.</text>
</comment>
<protein>
    <submittedName>
        <fullName evidence="7">TrbL/VirB6 plasmid conjugal transfer protein</fullName>
    </submittedName>
</protein>
<keyword evidence="4 6" id="KW-1133">Transmembrane helix</keyword>
<gene>
    <name evidence="7" type="ORF">TRIHO_37520</name>
</gene>
<feature type="transmembrane region" description="Helical" evidence="6">
    <location>
        <begin position="33"/>
        <end position="51"/>
    </location>
</feature>
<dbReference type="OrthoDB" id="8101026at2"/>
<feature type="transmembrane region" description="Helical" evidence="6">
    <location>
        <begin position="234"/>
        <end position="255"/>
    </location>
</feature>
<feature type="transmembrane region" description="Helical" evidence="6">
    <location>
        <begin position="63"/>
        <end position="82"/>
    </location>
</feature>
<feature type="transmembrane region" description="Helical" evidence="6">
    <location>
        <begin position="195"/>
        <end position="214"/>
    </location>
</feature>
<dbReference type="GO" id="GO:0016020">
    <property type="term" value="C:membrane"/>
    <property type="evidence" value="ECO:0007669"/>
    <property type="project" value="UniProtKB-SubCell"/>
</dbReference>
<keyword evidence="5 6" id="KW-0472">Membrane</keyword>
<evidence type="ECO:0000256" key="3">
    <source>
        <dbReference type="ARBA" id="ARBA00022692"/>
    </source>
</evidence>
<comment type="subcellular location">
    <subcellularLocation>
        <location evidence="1">Membrane</location>
        <topology evidence="1">Multi-pass membrane protein</topology>
    </subcellularLocation>
</comment>
<dbReference type="RefSeq" id="WP_068247316.1">
    <property type="nucleotide sequence ID" value="NZ_LPUY01000096.1"/>
</dbReference>
<evidence type="ECO:0000256" key="2">
    <source>
        <dbReference type="ARBA" id="ARBA00007802"/>
    </source>
</evidence>
<dbReference type="GO" id="GO:0030255">
    <property type="term" value="P:protein secretion by the type IV secretion system"/>
    <property type="evidence" value="ECO:0007669"/>
    <property type="project" value="InterPro"/>
</dbReference>
<evidence type="ECO:0000256" key="6">
    <source>
        <dbReference type="SAM" id="Phobius"/>
    </source>
</evidence>
<reference evidence="7 8" key="1">
    <citation type="submission" date="2015-12" db="EMBL/GenBank/DDBJ databases">
        <title>Genome sequence of the marine Rhodobacteraceae strain O3.65, Candidatus Tritonibacter horizontis.</title>
        <authorList>
            <person name="Poehlein A."/>
            <person name="Giebel H.A."/>
            <person name="Voget S."/>
            <person name="Brinkhoff T."/>
        </authorList>
    </citation>
    <scope>NUCLEOTIDE SEQUENCE [LARGE SCALE GENOMIC DNA]</scope>
    <source>
        <strain evidence="7 8">O3.65</strain>
    </source>
</reference>
<dbReference type="InterPro" id="IPR007688">
    <property type="entry name" value="Conjugal_tfr_TrbL/VirB6"/>
</dbReference>
<dbReference type="EMBL" id="LPUY01000096">
    <property type="protein sequence ID" value="KUP91416.1"/>
    <property type="molecule type" value="Genomic_DNA"/>
</dbReference>
<name>A0A132BT77_9RHOB</name>
<organism evidence="7 8">
    <name type="scientific">Tritonibacter horizontis</name>
    <dbReference type="NCBI Taxonomy" id="1768241"/>
    <lineage>
        <taxon>Bacteria</taxon>
        <taxon>Pseudomonadati</taxon>
        <taxon>Pseudomonadota</taxon>
        <taxon>Alphaproteobacteria</taxon>
        <taxon>Rhodobacterales</taxon>
        <taxon>Paracoccaceae</taxon>
        <taxon>Tritonibacter</taxon>
    </lineage>
</organism>
<evidence type="ECO:0000256" key="5">
    <source>
        <dbReference type="ARBA" id="ARBA00023136"/>
    </source>
</evidence>
<comment type="similarity">
    <text evidence="2">Belongs to the TrbL/VirB6 family.</text>
</comment>
<keyword evidence="8" id="KW-1185">Reference proteome</keyword>
<dbReference type="AlphaFoldDB" id="A0A132BT77"/>
<keyword evidence="3 6" id="KW-0812">Transmembrane</keyword>
<dbReference type="Proteomes" id="UP000068382">
    <property type="component" value="Unassembled WGS sequence"/>
</dbReference>
<dbReference type="Pfam" id="PF04610">
    <property type="entry name" value="TrbL"/>
    <property type="match status" value="1"/>
</dbReference>
<feature type="transmembrane region" description="Helical" evidence="6">
    <location>
        <begin position="132"/>
        <end position="158"/>
    </location>
</feature>
<accession>A0A132BT77</accession>
<evidence type="ECO:0000313" key="8">
    <source>
        <dbReference type="Proteomes" id="UP000068382"/>
    </source>
</evidence>
<evidence type="ECO:0000256" key="4">
    <source>
        <dbReference type="ARBA" id="ARBA00022989"/>
    </source>
</evidence>
<evidence type="ECO:0000256" key="1">
    <source>
        <dbReference type="ARBA" id="ARBA00004141"/>
    </source>
</evidence>
<sequence length="333" mass="33544">MAIIADVLTMVDATVAGVAADTYDNTVAAVRPVVRAASVLVTILVGANLLIQSVELTRATIVALGLRLALVNVFLTFANLSVPYDALTNAPAELGAGILNSLSGGTVGNLYDGIDDLYSQALNVGQAISQNGGWLAGAMTSVVMFLVAAAMATITIIVLSAAKIMLAVLIAIAPVAVACTLFKQSAPLFEAWVKLAIGFSFVPLFVAAMAGFTIATGNAVAPGSLDSVETLGDAISFVVVMMIGAGLMLLVPTFAQGLAATNIGLASIGANAARMPGNAWRNTGAAIRGGDDIRRGFNAGLQGQGVSDRSSSAARAGSYAGGAVKLAGKMKKG</sequence>
<dbReference type="PATRIC" id="fig|1768241.3.peg.3915"/>